<keyword evidence="6 7" id="KW-0505">Motor protein</keyword>
<feature type="coiled-coil region" evidence="8">
    <location>
        <begin position="541"/>
        <end position="568"/>
    </location>
</feature>
<dbReference type="GO" id="GO:0008017">
    <property type="term" value="F:microtubule binding"/>
    <property type="evidence" value="ECO:0007669"/>
    <property type="project" value="InterPro"/>
</dbReference>
<evidence type="ECO:0000259" key="10">
    <source>
        <dbReference type="PROSITE" id="PS50067"/>
    </source>
</evidence>
<dbReference type="FunFam" id="3.40.850.10:FF:000074">
    <property type="entry name" value="p-loop containing nucleoside triphosphate hydrolase superfamily protein"/>
    <property type="match status" value="1"/>
</dbReference>
<dbReference type="Pfam" id="PF00225">
    <property type="entry name" value="Kinesin"/>
    <property type="match status" value="1"/>
</dbReference>
<sequence length="1032" mass="115942">MSVFPTSVDSISLPNMSSTFQPVTVDNHATDIVPNHSPKYIEPLDCVTSPSDTNMASQVPDIPSVQRSTFWLWRTFELLSLHPDSCLRRRIMESKKSVRNLSDTIHSLLGLKARFTSTWVKSVCDIVRNLPPEGPSIELKSANLKTSDSSGNKDLDSAISKINDELAALTSDINQLNIQRKQVLNEFLDLKGNIRVFCRIRPISEGENFGHFGPVVALDSSNVLLRLTDNKSKSYSFDKVFHPGSSQDEVFSEVEPVIKSAVDGYNACIFAYGQTGTGKTFTMEGSPDSPGMVPRSIEALFKQVEDSNHAFLFTFSMLEIYMGNIKDLLVPQPRKAMDPMPPCLSIQTDPKGGIEIDKLVAIQVSDFKQALRLYRLGCQSRSTASTNSNMNSSRSHSLIRISITCFDAPERRRETNKVWFVDLGGSERVLKTKAWGRRLEEGKAINLSLSALGDVINALQRKRFHIPYRNSKLTQVLKDSLGKDSKTLMLVHVSPKEEDLCETICSLNFATRARSIRLGSEGSTEERWQKEVATTNLHQKIKMIEDERRDIKRNIEKLNEKLETLTRPEPTFRQQSDAPDLSIGLAQPNLEVLSNMTRDVPKGPKSQLPRFMRPTICSKIKSGTEHPISEEKPAFRARRRRPLSYRAESVTFPVKGNSEYSSDCSISRSCVLALNMKSSVDIETEYSQETYECDIKEVVFPEQETSPRNSINQSAHLSHSEGYGNILKNKNSSTKFLKVDNWLQSHKNETSSSSCSHWSKRVLAIPTPKKNNRPTEQKKEEKVRDEKVHNSSFEKREIDELQTLMEDSLSKELRSGSSSLLHTIGGELMIQTQDLVHGPSIEDNSSIEHGSSSPPNICSYSINLDQDDNGVNLRPLIQTVTGETRCPDNFLPNSFSCSQLLPSDLDYSIVDPKEDSDISFSSFELEPHCKQMTTEIGDEDNEKEDVDTSSQSLMKGKSPVLQKLRSQRALFRVHPNPKKPNISFVKSQEYAQTTGICHLLKQKIQIIYASALLGLGFQKLGFEEDFFYGLTL</sequence>
<dbReference type="SMART" id="SM00129">
    <property type="entry name" value="KISc"/>
    <property type="match status" value="1"/>
</dbReference>
<feature type="domain" description="Kinesin motor" evidence="10">
    <location>
        <begin position="193"/>
        <end position="516"/>
    </location>
</feature>
<dbReference type="GO" id="GO:0005874">
    <property type="term" value="C:microtubule"/>
    <property type="evidence" value="ECO:0007669"/>
    <property type="project" value="UniProtKB-KW"/>
</dbReference>
<feature type="binding site" evidence="7">
    <location>
        <begin position="273"/>
        <end position="280"/>
    </location>
    <ligand>
        <name>ATP</name>
        <dbReference type="ChEBI" id="CHEBI:30616"/>
    </ligand>
</feature>
<keyword evidence="12" id="KW-1185">Reference proteome</keyword>
<dbReference type="InterPro" id="IPR036961">
    <property type="entry name" value="Kinesin_motor_dom_sf"/>
</dbReference>
<evidence type="ECO:0000256" key="9">
    <source>
        <dbReference type="SAM" id="MobiDB-lite"/>
    </source>
</evidence>
<comment type="similarity">
    <text evidence="1">Belongs to the TRAFAC class myosin-kinesin ATPase superfamily. Kinesin family. KIN-14 subfamily.</text>
</comment>
<comment type="caution">
    <text evidence="11">The sequence shown here is derived from an EMBL/GenBank/DDBJ whole genome shotgun (WGS) entry which is preliminary data.</text>
</comment>
<feature type="coiled-coil region" evidence="8">
    <location>
        <begin position="152"/>
        <end position="186"/>
    </location>
</feature>
<dbReference type="GO" id="GO:0007018">
    <property type="term" value="P:microtubule-based movement"/>
    <property type="evidence" value="ECO:0007669"/>
    <property type="project" value="InterPro"/>
</dbReference>
<evidence type="ECO:0000256" key="2">
    <source>
        <dbReference type="ARBA" id="ARBA00022701"/>
    </source>
</evidence>
<accession>A0A8J4VZV8</accession>
<dbReference type="GO" id="GO:0005524">
    <property type="term" value="F:ATP binding"/>
    <property type="evidence" value="ECO:0007669"/>
    <property type="project" value="UniProtKB-UniRule"/>
</dbReference>
<feature type="compositionally biased region" description="Basic and acidic residues" evidence="9">
    <location>
        <begin position="773"/>
        <end position="789"/>
    </location>
</feature>
<evidence type="ECO:0000313" key="12">
    <source>
        <dbReference type="Proteomes" id="UP000737018"/>
    </source>
</evidence>
<dbReference type="PRINTS" id="PR00380">
    <property type="entry name" value="KINESINHEAVY"/>
</dbReference>
<dbReference type="SUPFAM" id="SSF52540">
    <property type="entry name" value="P-loop containing nucleoside triphosphate hydrolases"/>
    <property type="match status" value="1"/>
</dbReference>
<gene>
    <name evidence="11" type="ORF">CMV_011620</name>
</gene>
<dbReference type="Gene3D" id="3.40.850.10">
    <property type="entry name" value="Kinesin motor domain"/>
    <property type="match status" value="1"/>
</dbReference>
<protein>
    <recommendedName>
        <fullName evidence="10">Kinesin motor domain-containing protein</fullName>
    </recommendedName>
</protein>
<dbReference type="AlphaFoldDB" id="A0A8J4VZV8"/>
<keyword evidence="3 7" id="KW-0547">Nucleotide-binding</keyword>
<dbReference type="GO" id="GO:0003777">
    <property type="term" value="F:microtubule motor activity"/>
    <property type="evidence" value="ECO:0007669"/>
    <property type="project" value="InterPro"/>
</dbReference>
<evidence type="ECO:0000256" key="5">
    <source>
        <dbReference type="ARBA" id="ARBA00023054"/>
    </source>
</evidence>
<reference evidence="11" key="1">
    <citation type="submission" date="2020-03" db="EMBL/GenBank/DDBJ databases">
        <title>Castanea mollissima Vanexum genome sequencing.</title>
        <authorList>
            <person name="Staton M."/>
        </authorList>
    </citation>
    <scope>NUCLEOTIDE SEQUENCE</scope>
    <source>
        <tissue evidence="11">Leaf</tissue>
    </source>
</reference>
<dbReference type="PANTHER" id="PTHR47972">
    <property type="entry name" value="KINESIN-LIKE PROTEIN KLP-3"/>
    <property type="match status" value="1"/>
</dbReference>
<evidence type="ECO:0000256" key="4">
    <source>
        <dbReference type="ARBA" id="ARBA00022840"/>
    </source>
</evidence>
<name>A0A8J4VZV8_9ROSI</name>
<evidence type="ECO:0000256" key="3">
    <source>
        <dbReference type="ARBA" id="ARBA00022741"/>
    </source>
</evidence>
<organism evidence="11 12">
    <name type="scientific">Castanea mollissima</name>
    <name type="common">Chinese chestnut</name>
    <dbReference type="NCBI Taxonomy" id="60419"/>
    <lineage>
        <taxon>Eukaryota</taxon>
        <taxon>Viridiplantae</taxon>
        <taxon>Streptophyta</taxon>
        <taxon>Embryophyta</taxon>
        <taxon>Tracheophyta</taxon>
        <taxon>Spermatophyta</taxon>
        <taxon>Magnoliopsida</taxon>
        <taxon>eudicotyledons</taxon>
        <taxon>Gunneridae</taxon>
        <taxon>Pentapetalae</taxon>
        <taxon>rosids</taxon>
        <taxon>fabids</taxon>
        <taxon>Fagales</taxon>
        <taxon>Fagaceae</taxon>
        <taxon>Castanea</taxon>
    </lineage>
</organism>
<evidence type="ECO:0000256" key="8">
    <source>
        <dbReference type="SAM" id="Coils"/>
    </source>
</evidence>
<dbReference type="EMBL" id="JRKL02001426">
    <property type="protein sequence ID" value="KAF3964061.1"/>
    <property type="molecule type" value="Genomic_DNA"/>
</dbReference>
<evidence type="ECO:0000313" key="11">
    <source>
        <dbReference type="EMBL" id="KAF3964061.1"/>
    </source>
</evidence>
<feature type="region of interest" description="Disordered" evidence="9">
    <location>
        <begin position="764"/>
        <end position="789"/>
    </location>
</feature>
<dbReference type="PANTHER" id="PTHR47972:SF23">
    <property type="entry name" value="KINESIN MOTOR DOMAIN-CONTAINING PROTEIN"/>
    <property type="match status" value="1"/>
</dbReference>
<proteinExistence type="inferred from homology"/>
<keyword evidence="2" id="KW-0493">Microtubule</keyword>
<keyword evidence="5 8" id="KW-0175">Coiled coil</keyword>
<dbReference type="OrthoDB" id="3176171at2759"/>
<dbReference type="InterPro" id="IPR027640">
    <property type="entry name" value="Kinesin-like_fam"/>
</dbReference>
<evidence type="ECO:0000256" key="6">
    <source>
        <dbReference type="ARBA" id="ARBA00023175"/>
    </source>
</evidence>
<evidence type="ECO:0000256" key="7">
    <source>
        <dbReference type="PROSITE-ProRule" id="PRU00283"/>
    </source>
</evidence>
<evidence type="ECO:0000256" key="1">
    <source>
        <dbReference type="ARBA" id="ARBA00010899"/>
    </source>
</evidence>
<keyword evidence="4 7" id="KW-0067">ATP-binding</keyword>
<dbReference type="InterPro" id="IPR001752">
    <property type="entry name" value="Kinesin_motor_dom"/>
</dbReference>
<dbReference type="InterPro" id="IPR027417">
    <property type="entry name" value="P-loop_NTPase"/>
</dbReference>
<dbReference type="PROSITE" id="PS50067">
    <property type="entry name" value="KINESIN_MOTOR_2"/>
    <property type="match status" value="1"/>
</dbReference>
<dbReference type="Proteomes" id="UP000737018">
    <property type="component" value="Unassembled WGS sequence"/>
</dbReference>